<evidence type="ECO:0000313" key="4">
    <source>
        <dbReference type="Proteomes" id="UP000671119"/>
    </source>
</evidence>
<evidence type="ECO:0000259" key="2">
    <source>
        <dbReference type="Pfam" id="PF03466"/>
    </source>
</evidence>
<evidence type="ECO:0000256" key="1">
    <source>
        <dbReference type="ARBA" id="ARBA00009437"/>
    </source>
</evidence>
<dbReference type="InterPro" id="IPR058163">
    <property type="entry name" value="LysR-type_TF_proteobact-type"/>
</dbReference>
<reference evidence="3 4" key="1">
    <citation type="submission" date="2021-03" db="EMBL/GenBank/DDBJ databases">
        <title>Whole Genome Sequencing of Mycobacterium tuberculosis clinical isolates from Arunachal Pradesh, India.</title>
        <authorList>
            <person name="Singh S."/>
            <person name="Mudliar S.R."/>
            <person name="Kulsum U."/>
            <person name="Rufai S.B."/>
            <person name="Singh P.K."/>
            <person name="Umpo M."/>
            <person name="Nyori M."/>
        </authorList>
    </citation>
    <scope>NUCLEOTIDE SEQUENCE [LARGE SCALE GENOMIC DNA]</scope>
    <source>
        <strain evidence="3 4">OMICS/BPL/0142/20/SP</strain>
    </source>
</reference>
<name>A0ABD4Q4G1_MYCTX</name>
<comment type="caution">
    <text evidence="3">The sequence shown here is derived from an EMBL/GenBank/DDBJ whole genome shotgun (WGS) entry which is preliminary data.</text>
</comment>
<dbReference type="Proteomes" id="UP000671119">
    <property type="component" value="Unassembled WGS sequence"/>
</dbReference>
<dbReference type="Gene3D" id="3.40.190.290">
    <property type="match status" value="1"/>
</dbReference>
<protein>
    <recommendedName>
        <fullName evidence="2">LysR substrate-binding domain-containing protein</fullName>
    </recommendedName>
</protein>
<gene>
    <name evidence="3" type="ORF">J8J21_20970</name>
</gene>
<proteinExistence type="inferred from homology"/>
<dbReference type="Pfam" id="PF03466">
    <property type="entry name" value="LysR_substrate"/>
    <property type="match status" value="1"/>
</dbReference>
<comment type="similarity">
    <text evidence="1">Belongs to the LysR transcriptional regulatory family.</text>
</comment>
<feature type="non-terminal residue" evidence="3">
    <location>
        <position position="1"/>
    </location>
</feature>
<dbReference type="AlphaFoldDB" id="A0ABD4Q4G1"/>
<dbReference type="SUPFAM" id="SSF53850">
    <property type="entry name" value="Periplasmic binding protein-like II"/>
    <property type="match status" value="1"/>
</dbReference>
<dbReference type="EMBL" id="JAGIZI010000208">
    <property type="protein sequence ID" value="MBP0685518.1"/>
    <property type="molecule type" value="Genomic_DNA"/>
</dbReference>
<dbReference type="InterPro" id="IPR005119">
    <property type="entry name" value="LysR_subst-bd"/>
</dbReference>
<sequence>LGLIHTLDFMVRPAIERGELVPVLQDWRPAPLEVYIAYAPSRQLSTKVRVFIEWVSEIYARIG</sequence>
<dbReference type="PANTHER" id="PTHR30537">
    <property type="entry name" value="HTH-TYPE TRANSCRIPTIONAL REGULATOR"/>
    <property type="match status" value="1"/>
</dbReference>
<dbReference type="PANTHER" id="PTHR30537:SF17">
    <property type="entry name" value="LYSR-FAMILY REGULATORY PROTEIN"/>
    <property type="match status" value="1"/>
</dbReference>
<evidence type="ECO:0000313" key="3">
    <source>
        <dbReference type="EMBL" id="MBP0685518.1"/>
    </source>
</evidence>
<feature type="domain" description="LysR substrate-binding" evidence="2">
    <location>
        <begin position="7"/>
        <end position="57"/>
    </location>
</feature>
<accession>A0ABD4Q4G1</accession>
<dbReference type="RefSeq" id="WP_237043917.1">
    <property type="nucleotide sequence ID" value="NZ_JAGIZI010000208.1"/>
</dbReference>
<organism evidence="3 4">
    <name type="scientific">Mycobacterium tuberculosis</name>
    <dbReference type="NCBI Taxonomy" id="1773"/>
    <lineage>
        <taxon>Bacteria</taxon>
        <taxon>Bacillati</taxon>
        <taxon>Actinomycetota</taxon>
        <taxon>Actinomycetes</taxon>
        <taxon>Mycobacteriales</taxon>
        <taxon>Mycobacteriaceae</taxon>
        <taxon>Mycobacterium</taxon>
        <taxon>Mycobacterium tuberculosis complex</taxon>
    </lineage>
</organism>